<evidence type="ECO:0000259" key="1">
    <source>
        <dbReference type="Pfam" id="PF13556"/>
    </source>
</evidence>
<dbReference type="PANTHER" id="PTHR33744">
    <property type="entry name" value="CARBOHYDRATE DIACID REGULATOR"/>
    <property type="match status" value="1"/>
</dbReference>
<name>A0ABV8C079_9PSEU</name>
<dbReference type="PANTHER" id="PTHR33744:SF15">
    <property type="entry name" value="CARBOHYDRATE DIACID REGULATOR"/>
    <property type="match status" value="1"/>
</dbReference>
<proteinExistence type="predicted"/>
<gene>
    <name evidence="3" type="ORF">ACFOWZ_28235</name>
</gene>
<feature type="domain" description="RsbT co-antagonist protein RsbRD N-terminal" evidence="2">
    <location>
        <begin position="15"/>
        <end position="136"/>
    </location>
</feature>
<keyword evidence="4" id="KW-1185">Reference proteome</keyword>
<comment type="caution">
    <text evidence="3">The sequence shown here is derived from an EMBL/GenBank/DDBJ whole genome shotgun (WGS) entry which is preliminary data.</text>
</comment>
<evidence type="ECO:0000313" key="3">
    <source>
        <dbReference type="EMBL" id="MFC3895387.1"/>
    </source>
</evidence>
<accession>A0ABV8C079</accession>
<evidence type="ECO:0000313" key="4">
    <source>
        <dbReference type="Proteomes" id="UP001595690"/>
    </source>
</evidence>
<dbReference type="Pfam" id="PF14361">
    <property type="entry name" value="RsbRD_N"/>
    <property type="match status" value="1"/>
</dbReference>
<dbReference type="RefSeq" id="WP_382376933.1">
    <property type="nucleotide sequence ID" value="NZ_JBHRZI010000023.1"/>
</dbReference>
<protein>
    <submittedName>
        <fullName evidence="3">PucR family transcriptional regulator</fullName>
    </submittedName>
</protein>
<dbReference type="Pfam" id="PF13556">
    <property type="entry name" value="HTH_30"/>
    <property type="match status" value="1"/>
</dbReference>
<dbReference type="Gene3D" id="1.10.10.2840">
    <property type="entry name" value="PucR C-terminal helix-turn-helix domain"/>
    <property type="match status" value="1"/>
</dbReference>
<dbReference type="Proteomes" id="UP001595690">
    <property type="component" value="Unassembled WGS sequence"/>
</dbReference>
<feature type="domain" description="PucR C-terminal helix-turn-helix" evidence="1">
    <location>
        <begin position="313"/>
        <end position="358"/>
    </location>
</feature>
<dbReference type="EMBL" id="JBHRZI010000023">
    <property type="protein sequence ID" value="MFC3895387.1"/>
    <property type="molecule type" value="Genomic_DNA"/>
</dbReference>
<dbReference type="InterPro" id="IPR025751">
    <property type="entry name" value="RsbRD_N_dom"/>
</dbReference>
<evidence type="ECO:0000259" key="2">
    <source>
        <dbReference type="Pfam" id="PF14361"/>
    </source>
</evidence>
<dbReference type="InterPro" id="IPR042070">
    <property type="entry name" value="PucR_C-HTH_sf"/>
</dbReference>
<dbReference type="InterPro" id="IPR025736">
    <property type="entry name" value="PucR_C-HTH_dom"/>
</dbReference>
<reference evidence="4" key="1">
    <citation type="journal article" date="2019" name="Int. J. Syst. Evol. Microbiol.">
        <title>The Global Catalogue of Microorganisms (GCM) 10K type strain sequencing project: providing services to taxonomists for standard genome sequencing and annotation.</title>
        <authorList>
            <consortium name="The Broad Institute Genomics Platform"/>
            <consortium name="The Broad Institute Genome Sequencing Center for Infectious Disease"/>
            <person name="Wu L."/>
            <person name="Ma J."/>
        </authorList>
    </citation>
    <scope>NUCLEOTIDE SEQUENCE [LARGE SCALE GENOMIC DNA]</scope>
    <source>
        <strain evidence="4">CGMCC 4.7405</strain>
    </source>
</reference>
<organism evidence="3 4">
    <name type="scientific">Lentzea rhizosphaerae</name>
    <dbReference type="NCBI Taxonomy" id="2041025"/>
    <lineage>
        <taxon>Bacteria</taxon>
        <taxon>Bacillati</taxon>
        <taxon>Actinomycetota</taxon>
        <taxon>Actinomycetes</taxon>
        <taxon>Pseudonocardiales</taxon>
        <taxon>Pseudonocardiaceae</taxon>
        <taxon>Lentzea</taxon>
    </lineage>
</organism>
<dbReference type="InterPro" id="IPR051448">
    <property type="entry name" value="CdaR-like_regulators"/>
</dbReference>
<sequence length="379" mass="40767">MADLFTLWRNSVDANSRRAVDVYVRELPDYRKIADESGERAAMLDFAVYLRERTVALVRANEPFPAADLAFIRAVGRNRAESGLSLASQRHALQIHTSLTLKEVHEAANPHDLNDIMHTLASLPALGLAAQTAYTQGFLDGQEAVLPVVDRVQQLAGALLADDPVAVDMAASVAMNLPGDCVVTVVRVPGGDPDRADVLQVLLSRHWTPVCWTGPGEFVALVPDEAASLAVVEHFADLVGLPCAAGAARGRSGELSEALARARQVSRAAPVRSAPGAVHHLTDLFPEIGAARIPPVDRWLRELARALADGPDLLATLDAFYRNDMGRTRTAAALNVHPRTLDYRLQRVHALTGLDPVSVRGVRILSATVSRALSGWEAV</sequence>